<organism evidence="1 2">
    <name type="scientific">Salibaculum griseiflavum</name>
    <dbReference type="NCBI Taxonomy" id="1914409"/>
    <lineage>
        <taxon>Bacteria</taxon>
        <taxon>Pseudomonadati</taxon>
        <taxon>Pseudomonadota</taxon>
        <taxon>Alphaproteobacteria</taxon>
        <taxon>Rhodobacterales</taxon>
        <taxon>Roseobacteraceae</taxon>
        <taxon>Salibaculum</taxon>
    </lineage>
</organism>
<gene>
    <name evidence="1" type="ORF">DFK10_02330</name>
</gene>
<comment type="caution">
    <text evidence="1">The sequence shown here is derived from an EMBL/GenBank/DDBJ whole genome shotgun (WGS) entry which is preliminary data.</text>
</comment>
<dbReference type="Proteomes" id="UP000245293">
    <property type="component" value="Unassembled WGS sequence"/>
</dbReference>
<dbReference type="SUPFAM" id="SSF51445">
    <property type="entry name" value="(Trans)glycosidases"/>
    <property type="match status" value="1"/>
</dbReference>
<dbReference type="OrthoDB" id="9798192at2"/>
<name>A0A2V1P9V6_9RHOB</name>
<evidence type="ECO:0000313" key="1">
    <source>
        <dbReference type="EMBL" id="PWG18117.1"/>
    </source>
</evidence>
<proteinExistence type="predicted"/>
<evidence type="ECO:0000313" key="2">
    <source>
        <dbReference type="Proteomes" id="UP000245293"/>
    </source>
</evidence>
<protein>
    <submittedName>
        <fullName evidence="1">Uncharacterized protein</fullName>
    </submittedName>
</protein>
<reference evidence="2" key="1">
    <citation type="submission" date="2018-05" db="EMBL/GenBank/DDBJ databases">
        <authorList>
            <person name="Du Z."/>
            <person name="Wang X."/>
        </authorList>
    </citation>
    <scope>NUCLEOTIDE SEQUENCE [LARGE SCALE GENOMIC DNA]</scope>
    <source>
        <strain evidence="2">WDS4C29</strain>
    </source>
</reference>
<dbReference type="EMBL" id="QETF01000002">
    <property type="protein sequence ID" value="PWG18117.1"/>
    <property type="molecule type" value="Genomic_DNA"/>
</dbReference>
<sequence>MGNEFATRPLWLVEYAATAHPPSGMEWLFWQHTQNGQVTGIDGAVDLDWFAGDAAALGDFDCNSEARDETAS</sequence>
<keyword evidence="2" id="KW-1185">Reference proteome</keyword>
<accession>A0A2V1P9V6</accession>
<dbReference type="Gene3D" id="3.20.20.80">
    <property type="entry name" value="Glycosidases"/>
    <property type="match status" value="1"/>
</dbReference>
<dbReference type="AlphaFoldDB" id="A0A2V1P9V6"/>
<dbReference type="InterPro" id="IPR017853">
    <property type="entry name" value="GH"/>
</dbReference>
<dbReference type="RefSeq" id="WP_109386186.1">
    <property type="nucleotide sequence ID" value="NZ_QETF01000002.1"/>
</dbReference>